<dbReference type="RefSeq" id="WP_274198285.1">
    <property type="nucleotide sequence ID" value="NZ_JAQZAO010000001.1"/>
</dbReference>
<dbReference type="InterPro" id="IPR010895">
    <property type="entry name" value="CHRD"/>
</dbReference>
<name>A0ABT5SLJ9_9PSEU</name>
<feature type="domain" description="CHRD" evidence="3">
    <location>
        <begin position="41"/>
        <end position="186"/>
    </location>
</feature>
<evidence type="ECO:0000256" key="1">
    <source>
        <dbReference type="SAM" id="Phobius"/>
    </source>
</evidence>
<dbReference type="Pfam" id="PF07452">
    <property type="entry name" value="CHRD"/>
    <property type="match status" value="1"/>
</dbReference>
<comment type="caution">
    <text evidence="4">The sequence shown here is derived from an EMBL/GenBank/DDBJ whole genome shotgun (WGS) entry which is preliminary data.</text>
</comment>
<keyword evidence="5" id="KW-1185">Reference proteome</keyword>
<evidence type="ECO:0000313" key="4">
    <source>
        <dbReference type="EMBL" id="MDD7963717.1"/>
    </source>
</evidence>
<feature type="chain" id="PRO_5045525938" evidence="2">
    <location>
        <begin position="29"/>
        <end position="237"/>
    </location>
</feature>
<dbReference type="SMART" id="SM00754">
    <property type="entry name" value="CHRD"/>
    <property type="match status" value="1"/>
</dbReference>
<evidence type="ECO:0000259" key="3">
    <source>
        <dbReference type="SMART" id="SM00754"/>
    </source>
</evidence>
<reference evidence="4 5" key="1">
    <citation type="submission" date="2023-02" db="EMBL/GenBank/DDBJ databases">
        <title>Genome sequencing required for Actinomycetospora new species description.</title>
        <authorList>
            <person name="Saimee Y."/>
            <person name="Duangmal K."/>
        </authorList>
    </citation>
    <scope>NUCLEOTIDE SEQUENCE [LARGE SCALE GENOMIC DNA]</scope>
    <source>
        <strain evidence="4 5">DW7H6</strain>
    </source>
</reference>
<keyword evidence="1" id="KW-1133">Transmembrane helix</keyword>
<dbReference type="EMBL" id="JAQZAO010000001">
    <property type="protein sequence ID" value="MDD7963717.1"/>
    <property type="molecule type" value="Genomic_DNA"/>
</dbReference>
<evidence type="ECO:0000313" key="5">
    <source>
        <dbReference type="Proteomes" id="UP001300763"/>
    </source>
</evidence>
<proteinExistence type="predicted"/>
<sequence length="237" mass="23898">MRRALPKLAVLSVLTAGAVALSSGAALAADTEVPEPDSFTSMFTVMATPDMVVGTNDQPAPGQPGASGTFNYRINSDEEIICYDLTLRGVTGEYQSPARTATHIHEAQPGMSGPPRIAFPNPEGEGETRTSSGCLQGPFTTGVMANGQDTGTGFSLRQIEEDPAAFFGDTHTAEYTAGAVRGQLTRVPMGGVETGAGATATAGDDAGPAVTAGAVGAGVLAAVGAGVALARRRGARS</sequence>
<feature type="transmembrane region" description="Helical" evidence="1">
    <location>
        <begin position="209"/>
        <end position="230"/>
    </location>
</feature>
<keyword evidence="1" id="KW-0472">Membrane</keyword>
<dbReference type="Proteomes" id="UP001300763">
    <property type="component" value="Unassembled WGS sequence"/>
</dbReference>
<accession>A0ABT5SLJ9</accession>
<gene>
    <name evidence="4" type="ORF">PGB27_00015</name>
</gene>
<keyword evidence="2" id="KW-0732">Signal</keyword>
<evidence type="ECO:0000256" key="2">
    <source>
        <dbReference type="SAM" id="SignalP"/>
    </source>
</evidence>
<protein>
    <submittedName>
        <fullName evidence="4">CHRD domain-containing protein</fullName>
    </submittedName>
</protein>
<feature type="signal peptide" evidence="2">
    <location>
        <begin position="1"/>
        <end position="28"/>
    </location>
</feature>
<organism evidence="4 5">
    <name type="scientific">Actinomycetospora lemnae</name>
    <dbReference type="NCBI Taxonomy" id="3019891"/>
    <lineage>
        <taxon>Bacteria</taxon>
        <taxon>Bacillati</taxon>
        <taxon>Actinomycetota</taxon>
        <taxon>Actinomycetes</taxon>
        <taxon>Pseudonocardiales</taxon>
        <taxon>Pseudonocardiaceae</taxon>
        <taxon>Actinomycetospora</taxon>
    </lineage>
</organism>
<keyword evidence="1" id="KW-0812">Transmembrane</keyword>